<protein>
    <recommendedName>
        <fullName evidence="2">Adenylate kinase</fullName>
    </recommendedName>
</protein>
<name>A0A0F9SBK9_9ZZZZ</name>
<dbReference type="Pfam" id="PF13207">
    <property type="entry name" value="AAA_17"/>
    <property type="match status" value="1"/>
</dbReference>
<evidence type="ECO:0000313" key="1">
    <source>
        <dbReference type="EMBL" id="KKN64429.1"/>
    </source>
</evidence>
<sequence>MGRFLIRRYCLIGIKGIGKTTLIKTILKEIPNIDYLIGSQILRQLVGEGFDNFDYFPEEVKKNYREKAIEYMIQRQNETQKKILVDGHTSLYNPISKEPENVFTELDCTFFTDLILLEVSDLTVLERRKSDSKKKRITDLSIITKELSFERKNSENIAKKYGMKMHYLNEKFYDTLDLELIKILKGKKL</sequence>
<gene>
    <name evidence="1" type="ORF">LCGC14_0491720</name>
</gene>
<accession>A0A0F9SBK9</accession>
<dbReference type="EMBL" id="LAZR01000555">
    <property type="protein sequence ID" value="KKN64429.1"/>
    <property type="molecule type" value="Genomic_DNA"/>
</dbReference>
<reference evidence="1" key="1">
    <citation type="journal article" date="2015" name="Nature">
        <title>Complex archaea that bridge the gap between prokaryotes and eukaryotes.</title>
        <authorList>
            <person name="Spang A."/>
            <person name="Saw J.H."/>
            <person name="Jorgensen S.L."/>
            <person name="Zaremba-Niedzwiedzka K."/>
            <person name="Martijn J."/>
            <person name="Lind A.E."/>
            <person name="van Eijk R."/>
            <person name="Schleper C."/>
            <person name="Guy L."/>
            <person name="Ettema T.J."/>
        </authorList>
    </citation>
    <scope>NUCLEOTIDE SEQUENCE</scope>
</reference>
<comment type="caution">
    <text evidence="1">The sequence shown here is derived from an EMBL/GenBank/DDBJ whole genome shotgun (WGS) entry which is preliminary data.</text>
</comment>
<evidence type="ECO:0008006" key="2">
    <source>
        <dbReference type="Google" id="ProtNLM"/>
    </source>
</evidence>
<dbReference type="Gene3D" id="3.40.50.300">
    <property type="entry name" value="P-loop containing nucleotide triphosphate hydrolases"/>
    <property type="match status" value="1"/>
</dbReference>
<dbReference type="InterPro" id="IPR027417">
    <property type="entry name" value="P-loop_NTPase"/>
</dbReference>
<dbReference type="SUPFAM" id="SSF52540">
    <property type="entry name" value="P-loop containing nucleoside triphosphate hydrolases"/>
    <property type="match status" value="1"/>
</dbReference>
<organism evidence="1">
    <name type="scientific">marine sediment metagenome</name>
    <dbReference type="NCBI Taxonomy" id="412755"/>
    <lineage>
        <taxon>unclassified sequences</taxon>
        <taxon>metagenomes</taxon>
        <taxon>ecological metagenomes</taxon>
    </lineage>
</organism>
<dbReference type="AlphaFoldDB" id="A0A0F9SBK9"/>
<proteinExistence type="predicted"/>